<dbReference type="Proteomes" id="UP000227088">
    <property type="component" value="Unassembled WGS sequence"/>
</dbReference>
<organism evidence="2 3">
    <name type="scientific">Oleispira antarctica</name>
    <dbReference type="NCBI Taxonomy" id="188908"/>
    <lineage>
        <taxon>Bacteria</taxon>
        <taxon>Pseudomonadati</taxon>
        <taxon>Pseudomonadota</taxon>
        <taxon>Gammaproteobacteria</taxon>
        <taxon>Oceanospirillales</taxon>
        <taxon>Oceanospirillaceae</taxon>
        <taxon>Oleispira</taxon>
    </lineage>
</organism>
<dbReference type="AlphaFoldDB" id="A0A1Y5HRT2"/>
<dbReference type="InterPro" id="IPR013332">
    <property type="entry name" value="KPR_N"/>
</dbReference>
<reference evidence="3" key="1">
    <citation type="journal article" date="2017" name="Proc. Natl. Acad. Sci. U.S.A.">
        <title>Simulation of Deepwater Horizon oil plume reveals substrate specialization within a complex community of hydrocarbon degraders.</title>
        <authorList>
            <person name="Hu P."/>
            <person name="Dubinsky E.A."/>
            <person name="Probst A.J."/>
            <person name="Wang J."/>
            <person name="Sieber C.M.K."/>
            <person name="Tom L.M."/>
            <person name="Gardinali P."/>
            <person name="Banfield J.F."/>
            <person name="Atlas R.M."/>
            <person name="Andersen G.L."/>
        </authorList>
    </citation>
    <scope>NUCLEOTIDE SEQUENCE [LARGE SCALE GENOMIC DNA]</scope>
</reference>
<dbReference type="EMBL" id="MABE01000460">
    <property type="protein sequence ID" value="OUS40031.1"/>
    <property type="molecule type" value="Genomic_DNA"/>
</dbReference>
<evidence type="ECO:0000313" key="3">
    <source>
        <dbReference type="Proteomes" id="UP000227088"/>
    </source>
</evidence>
<sequence length="183" mass="20331">MNILIVGAGAVGLVYGYHFANAGHQVTFLVKEKYQQALEDDKQEGIVLYQLNKDKDLQRPLRFNNFSTITQWDKADGFDLIILSISSTALRQLPLAAIKEKVVSSKKSANLLMLQPSEEDLEHLAQVIPKEHILQGMITLISYQTDNINEGVNPAGTAYYLPPLPMPISASQLPQQKNTLKNA</sequence>
<dbReference type="InterPro" id="IPR036291">
    <property type="entry name" value="NAD(P)-bd_dom_sf"/>
</dbReference>
<comment type="caution">
    <text evidence="2">The sequence shown here is derived from an EMBL/GenBank/DDBJ whole genome shotgun (WGS) entry which is preliminary data.</text>
</comment>
<dbReference type="Pfam" id="PF02558">
    <property type="entry name" value="ApbA"/>
    <property type="match status" value="1"/>
</dbReference>
<evidence type="ECO:0000313" key="2">
    <source>
        <dbReference type="EMBL" id="OUS40031.1"/>
    </source>
</evidence>
<protein>
    <recommendedName>
        <fullName evidence="1">Ketopantoate reductase N-terminal domain-containing protein</fullName>
    </recommendedName>
</protein>
<gene>
    <name evidence="2" type="ORF">A9R00_08115</name>
</gene>
<accession>A0A1Y5HRT2</accession>
<proteinExistence type="predicted"/>
<feature type="domain" description="Ketopantoate reductase N-terminal" evidence="1">
    <location>
        <begin position="3"/>
        <end position="145"/>
    </location>
</feature>
<feature type="non-terminal residue" evidence="2">
    <location>
        <position position="183"/>
    </location>
</feature>
<dbReference type="Gene3D" id="3.40.50.720">
    <property type="entry name" value="NAD(P)-binding Rossmann-like Domain"/>
    <property type="match status" value="1"/>
</dbReference>
<name>A0A1Y5HRT2_OLEAN</name>
<dbReference type="SUPFAM" id="SSF51735">
    <property type="entry name" value="NAD(P)-binding Rossmann-fold domains"/>
    <property type="match status" value="1"/>
</dbReference>
<evidence type="ECO:0000259" key="1">
    <source>
        <dbReference type="Pfam" id="PF02558"/>
    </source>
</evidence>